<dbReference type="GO" id="GO:0044550">
    <property type="term" value="P:secondary metabolite biosynthetic process"/>
    <property type="evidence" value="ECO:0007669"/>
    <property type="project" value="UniProtKB-ARBA"/>
</dbReference>
<dbReference type="RefSeq" id="XP_040667574.1">
    <property type="nucleotide sequence ID" value="XM_040817362.1"/>
</dbReference>
<evidence type="ECO:0000313" key="11">
    <source>
        <dbReference type="Proteomes" id="UP000184073"/>
    </source>
</evidence>
<evidence type="ECO:0000313" key="10">
    <source>
        <dbReference type="EMBL" id="OJJ01812.1"/>
    </source>
</evidence>
<dbReference type="InterPro" id="IPR036396">
    <property type="entry name" value="Cyt_P450_sf"/>
</dbReference>
<dbReference type="PRINTS" id="PR00385">
    <property type="entry name" value="P450"/>
</dbReference>
<dbReference type="CDD" id="cd11062">
    <property type="entry name" value="CYP58-like"/>
    <property type="match status" value="1"/>
</dbReference>
<sequence length="509" mass="58130">MLTTTHAWLLLPGAVSLLIIRSIYRLYFHPLSHIPGPKLAAITHLYEFYYDVCAAGGGRFLFQIEKMHRKYGPIVRITPREVHISDPDFYDEIYTSSSRRREKDPSWVPIFSVGTSMISTISHEHHRFRRNLLNNFFSKRSVIDLAPMIQERINKLIQRFDEFHHSQTVVQLDDAFAALTADIITYYGYGKLWGFLEDKDFRSDIRTAATEVSGICHINRFFPFLDPLVRSTPGWMVRFLAPGKTAVLDFQQSILDTVMDSATQEAKPGKAATTLVHKLIDPELPPEERTKKRIEEESLIFLAAGTETTGRTLTIASYHLARNRDVLQRLRDEVRTVLPTATSVCTLLELERLPYLTAVLNEALRIATPAMNRFPRVAPDETLVYKDYPIPPGTPMGSSPFLIHRNATIFPNPEKFDPDRWIRTNGKTATGERLDRYLTAFTKGSRACLGINLAYAELYMALAHLARRVEFELHNTGPEDVKICREFVIGYTKRAEPRVYARVASVLQD</sequence>
<keyword evidence="9" id="KW-0812">Transmembrane</keyword>
<organism evidence="10 11">
    <name type="scientific">Aspergillus versicolor CBS 583.65</name>
    <dbReference type="NCBI Taxonomy" id="1036611"/>
    <lineage>
        <taxon>Eukaryota</taxon>
        <taxon>Fungi</taxon>
        <taxon>Dikarya</taxon>
        <taxon>Ascomycota</taxon>
        <taxon>Pezizomycotina</taxon>
        <taxon>Eurotiomycetes</taxon>
        <taxon>Eurotiomycetidae</taxon>
        <taxon>Eurotiales</taxon>
        <taxon>Aspergillaceae</taxon>
        <taxon>Aspergillus</taxon>
        <taxon>Aspergillus subgen. Nidulantes</taxon>
    </lineage>
</organism>
<dbReference type="GO" id="GO:0020037">
    <property type="term" value="F:heme binding"/>
    <property type="evidence" value="ECO:0007669"/>
    <property type="project" value="InterPro"/>
</dbReference>
<dbReference type="GeneID" id="63732873"/>
<dbReference type="InterPro" id="IPR001128">
    <property type="entry name" value="Cyt_P450"/>
</dbReference>
<comment type="similarity">
    <text evidence="2">Belongs to the cytochrome P450 family.</text>
</comment>
<dbReference type="PRINTS" id="PR00463">
    <property type="entry name" value="EP450I"/>
</dbReference>
<evidence type="ECO:0000256" key="2">
    <source>
        <dbReference type="ARBA" id="ARBA00010617"/>
    </source>
</evidence>
<dbReference type="Pfam" id="PF00067">
    <property type="entry name" value="p450"/>
    <property type="match status" value="1"/>
</dbReference>
<keyword evidence="4 8" id="KW-0479">Metal-binding</keyword>
<feature type="transmembrane region" description="Helical" evidence="9">
    <location>
        <begin position="6"/>
        <end position="24"/>
    </location>
</feature>
<dbReference type="Proteomes" id="UP000184073">
    <property type="component" value="Unassembled WGS sequence"/>
</dbReference>
<dbReference type="STRING" id="1036611.A0A1L9PJY9"/>
<evidence type="ECO:0008006" key="12">
    <source>
        <dbReference type="Google" id="ProtNLM"/>
    </source>
</evidence>
<keyword evidence="6 8" id="KW-0408">Iron</keyword>
<comment type="cofactor">
    <cofactor evidence="1 8">
        <name>heme</name>
        <dbReference type="ChEBI" id="CHEBI:30413"/>
    </cofactor>
</comment>
<keyword evidence="9" id="KW-1133">Transmembrane helix</keyword>
<evidence type="ECO:0000256" key="8">
    <source>
        <dbReference type="PIRSR" id="PIRSR602401-1"/>
    </source>
</evidence>
<protein>
    <recommendedName>
        <fullName evidence="12">Cytochrome P450</fullName>
    </recommendedName>
</protein>
<dbReference type="Gene3D" id="1.10.630.10">
    <property type="entry name" value="Cytochrome P450"/>
    <property type="match status" value="1"/>
</dbReference>
<dbReference type="PANTHER" id="PTHR24305:SF157">
    <property type="entry name" value="N-ACETYLTRYPTOPHAN 6-HYDROXYLASE IVOC-RELATED"/>
    <property type="match status" value="1"/>
</dbReference>
<keyword evidence="7" id="KW-0503">Monooxygenase</keyword>
<dbReference type="AlphaFoldDB" id="A0A1L9PJY9"/>
<evidence type="ECO:0000256" key="6">
    <source>
        <dbReference type="ARBA" id="ARBA00023004"/>
    </source>
</evidence>
<dbReference type="GO" id="GO:0016705">
    <property type="term" value="F:oxidoreductase activity, acting on paired donors, with incorporation or reduction of molecular oxygen"/>
    <property type="evidence" value="ECO:0007669"/>
    <property type="project" value="InterPro"/>
</dbReference>
<evidence type="ECO:0000256" key="7">
    <source>
        <dbReference type="ARBA" id="ARBA00023033"/>
    </source>
</evidence>
<keyword evidence="11" id="KW-1185">Reference proteome</keyword>
<gene>
    <name evidence="10" type="ORF">ASPVEDRAFT_83336</name>
</gene>
<evidence type="ECO:0000256" key="3">
    <source>
        <dbReference type="ARBA" id="ARBA00022617"/>
    </source>
</evidence>
<evidence type="ECO:0000256" key="4">
    <source>
        <dbReference type="ARBA" id="ARBA00022723"/>
    </source>
</evidence>
<dbReference type="GO" id="GO:0005506">
    <property type="term" value="F:iron ion binding"/>
    <property type="evidence" value="ECO:0007669"/>
    <property type="project" value="InterPro"/>
</dbReference>
<evidence type="ECO:0000256" key="5">
    <source>
        <dbReference type="ARBA" id="ARBA00023002"/>
    </source>
</evidence>
<dbReference type="EMBL" id="KV878128">
    <property type="protein sequence ID" value="OJJ01812.1"/>
    <property type="molecule type" value="Genomic_DNA"/>
</dbReference>
<dbReference type="OrthoDB" id="3945418at2759"/>
<dbReference type="VEuPathDB" id="FungiDB:ASPVEDRAFT_83336"/>
<dbReference type="PANTHER" id="PTHR24305">
    <property type="entry name" value="CYTOCHROME P450"/>
    <property type="match status" value="1"/>
</dbReference>
<keyword evidence="3 8" id="KW-0349">Heme</keyword>
<accession>A0A1L9PJY9</accession>
<dbReference type="GO" id="GO:0004497">
    <property type="term" value="F:monooxygenase activity"/>
    <property type="evidence" value="ECO:0007669"/>
    <property type="project" value="UniProtKB-KW"/>
</dbReference>
<keyword evidence="9" id="KW-0472">Membrane</keyword>
<dbReference type="InterPro" id="IPR050121">
    <property type="entry name" value="Cytochrome_P450_monoxygenase"/>
</dbReference>
<feature type="binding site" description="axial binding residue" evidence="8">
    <location>
        <position position="448"/>
    </location>
    <ligand>
        <name>heme</name>
        <dbReference type="ChEBI" id="CHEBI:30413"/>
    </ligand>
    <ligandPart>
        <name>Fe</name>
        <dbReference type="ChEBI" id="CHEBI:18248"/>
    </ligandPart>
</feature>
<keyword evidence="5" id="KW-0560">Oxidoreductase</keyword>
<evidence type="ECO:0000256" key="1">
    <source>
        <dbReference type="ARBA" id="ARBA00001971"/>
    </source>
</evidence>
<reference evidence="11" key="1">
    <citation type="journal article" date="2017" name="Genome Biol.">
        <title>Comparative genomics reveals high biological diversity and specific adaptations in the industrially and medically important fungal genus Aspergillus.</title>
        <authorList>
            <person name="de Vries R.P."/>
            <person name="Riley R."/>
            <person name="Wiebenga A."/>
            <person name="Aguilar-Osorio G."/>
            <person name="Amillis S."/>
            <person name="Uchima C.A."/>
            <person name="Anderluh G."/>
            <person name="Asadollahi M."/>
            <person name="Askin M."/>
            <person name="Barry K."/>
            <person name="Battaglia E."/>
            <person name="Bayram O."/>
            <person name="Benocci T."/>
            <person name="Braus-Stromeyer S.A."/>
            <person name="Caldana C."/>
            <person name="Canovas D."/>
            <person name="Cerqueira G.C."/>
            <person name="Chen F."/>
            <person name="Chen W."/>
            <person name="Choi C."/>
            <person name="Clum A."/>
            <person name="Dos Santos R.A."/>
            <person name="Damasio A.R."/>
            <person name="Diallinas G."/>
            <person name="Emri T."/>
            <person name="Fekete E."/>
            <person name="Flipphi M."/>
            <person name="Freyberg S."/>
            <person name="Gallo A."/>
            <person name="Gournas C."/>
            <person name="Habgood R."/>
            <person name="Hainaut M."/>
            <person name="Harispe M.L."/>
            <person name="Henrissat B."/>
            <person name="Hilden K.S."/>
            <person name="Hope R."/>
            <person name="Hossain A."/>
            <person name="Karabika E."/>
            <person name="Karaffa L."/>
            <person name="Karanyi Z."/>
            <person name="Krasevec N."/>
            <person name="Kuo A."/>
            <person name="Kusch H."/>
            <person name="LaButti K."/>
            <person name="Lagendijk E.L."/>
            <person name="Lapidus A."/>
            <person name="Levasseur A."/>
            <person name="Lindquist E."/>
            <person name="Lipzen A."/>
            <person name="Logrieco A.F."/>
            <person name="MacCabe A."/>
            <person name="Maekelae M.R."/>
            <person name="Malavazi I."/>
            <person name="Melin P."/>
            <person name="Meyer V."/>
            <person name="Mielnichuk N."/>
            <person name="Miskei M."/>
            <person name="Molnar A.P."/>
            <person name="Mule G."/>
            <person name="Ngan C.Y."/>
            <person name="Orejas M."/>
            <person name="Orosz E."/>
            <person name="Ouedraogo J.P."/>
            <person name="Overkamp K.M."/>
            <person name="Park H.-S."/>
            <person name="Perrone G."/>
            <person name="Piumi F."/>
            <person name="Punt P.J."/>
            <person name="Ram A.F."/>
            <person name="Ramon A."/>
            <person name="Rauscher S."/>
            <person name="Record E."/>
            <person name="Riano-Pachon D.M."/>
            <person name="Robert V."/>
            <person name="Roehrig J."/>
            <person name="Ruller R."/>
            <person name="Salamov A."/>
            <person name="Salih N.S."/>
            <person name="Samson R.A."/>
            <person name="Sandor E."/>
            <person name="Sanguinetti M."/>
            <person name="Schuetze T."/>
            <person name="Sepcic K."/>
            <person name="Shelest E."/>
            <person name="Sherlock G."/>
            <person name="Sophianopoulou V."/>
            <person name="Squina F.M."/>
            <person name="Sun H."/>
            <person name="Susca A."/>
            <person name="Todd R.B."/>
            <person name="Tsang A."/>
            <person name="Unkles S.E."/>
            <person name="van de Wiele N."/>
            <person name="van Rossen-Uffink D."/>
            <person name="Oliveira J.V."/>
            <person name="Vesth T.C."/>
            <person name="Visser J."/>
            <person name="Yu J.-H."/>
            <person name="Zhou M."/>
            <person name="Andersen M.R."/>
            <person name="Archer D.B."/>
            <person name="Baker S.E."/>
            <person name="Benoit I."/>
            <person name="Brakhage A.A."/>
            <person name="Braus G.H."/>
            <person name="Fischer R."/>
            <person name="Frisvad J.C."/>
            <person name="Goldman G.H."/>
            <person name="Houbraken J."/>
            <person name="Oakley B."/>
            <person name="Pocsi I."/>
            <person name="Scazzocchio C."/>
            <person name="Seiboth B."/>
            <person name="vanKuyk P.A."/>
            <person name="Wortman J."/>
            <person name="Dyer P.S."/>
            <person name="Grigoriev I.V."/>
        </authorList>
    </citation>
    <scope>NUCLEOTIDE SEQUENCE [LARGE SCALE GENOMIC DNA]</scope>
    <source>
        <strain evidence="11">CBS 583.65</strain>
    </source>
</reference>
<dbReference type="InterPro" id="IPR002401">
    <property type="entry name" value="Cyt_P450_E_grp-I"/>
</dbReference>
<evidence type="ECO:0000256" key="9">
    <source>
        <dbReference type="SAM" id="Phobius"/>
    </source>
</evidence>
<dbReference type="SUPFAM" id="SSF48264">
    <property type="entry name" value="Cytochrome P450"/>
    <property type="match status" value="1"/>
</dbReference>
<name>A0A1L9PJY9_ASPVE</name>
<proteinExistence type="inferred from homology"/>